<organism evidence="2 3">
    <name type="scientific">Prosthecobacter debontii</name>
    <dbReference type="NCBI Taxonomy" id="48467"/>
    <lineage>
        <taxon>Bacteria</taxon>
        <taxon>Pseudomonadati</taxon>
        <taxon>Verrucomicrobiota</taxon>
        <taxon>Verrucomicrobiia</taxon>
        <taxon>Verrucomicrobiales</taxon>
        <taxon>Verrucomicrobiaceae</taxon>
        <taxon>Prosthecobacter</taxon>
    </lineage>
</organism>
<dbReference type="InterPro" id="IPR012334">
    <property type="entry name" value="Pectin_lyas_fold"/>
</dbReference>
<name>A0A1T4WYZ0_9BACT</name>
<proteinExistence type="predicted"/>
<dbReference type="AlphaFoldDB" id="A0A1T4WYZ0"/>
<protein>
    <submittedName>
        <fullName evidence="2">Right handed beta helix region</fullName>
    </submittedName>
</protein>
<evidence type="ECO:0000259" key="1">
    <source>
        <dbReference type="Pfam" id="PF13229"/>
    </source>
</evidence>
<dbReference type="Proteomes" id="UP000190774">
    <property type="component" value="Unassembled WGS sequence"/>
</dbReference>
<feature type="domain" description="Right handed beta helix" evidence="1">
    <location>
        <begin position="135"/>
        <end position="310"/>
    </location>
</feature>
<dbReference type="EMBL" id="FUYE01000002">
    <property type="protein sequence ID" value="SKA82524.1"/>
    <property type="molecule type" value="Genomic_DNA"/>
</dbReference>
<gene>
    <name evidence="2" type="ORF">SAMN02745166_00921</name>
</gene>
<dbReference type="OrthoDB" id="628936at2"/>
<keyword evidence="3" id="KW-1185">Reference proteome</keyword>
<dbReference type="STRING" id="48467.SAMN02745166_00921"/>
<dbReference type="SMART" id="SM00710">
    <property type="entry name" value="PbH1"/>
    <property type="match status" value="6"/>
</dbReference>
<dbReference type="Pfam" id="PF13229">
    <property type="entry name" value="Beta_helix"/>
    <property type="match status" value="1"/>
</dbReference>
<evidence type="ECO:0000313" key="3">
    <source>
        <dbReference type="Proteomes" id="UP000190774"/>
    </source>
</evidence>
<evidence type="ECO:0000313" key="2">
    <source>
        <dbReference type="EMBL" id="SKA82524.1"/>
    </source>
</evidence>
<dbReference type="InterPro" id="IPR039448">
    <property type="entry name" value="Beta_helix"/>
</dbReference>
<accession>A0A1T4WYZ0</accession>
<dbReference type="Gene3D" id="2.160.20.10">
    <property type="entry name" value="Single-stranded right-handed beta-helix, Pectin lyase-like"/>
    <property type="match status" value="1"/>
</dbReference>
<reference evidence="3" key="1">
    <citation type="submission" date="2017-02" db="EMBL/GenBank/DDBJ databases">
        <authorList>
            <person name="Varghese N."/>
            <person name="Submissions S."/>
        </authorList>
    </citation>
    <scope>NUCLEOTIDE SEQUENCE [LARGE SCALE GENOMIC DNA]</scope>
    <source>
        <strain evidence="3">ATCC 700200</strain>
    </source>
</reference>
<dbReference type="InterPro" id="IPR011050">
    <property type="entry name" value="Pectin_lyase_fold/virulence"/>
</dbReference>
<sequence length="398" mass="43095">MAGDAVGFKGELEFPTRSREKFARMKEAPHEVLFIKTMKFSPWIRPFFQVLLWVASAGGGIAIAETVVVKNPAELRAALSRLESGTVLKIAPGDYPGGNHVKGIENLVIEALNTEEPPHFRGGGNAWQFSRCPGLTVRNLRVSGQTNNGFNLDDGGLLDQPVAGITLEGLDVQDIGPQGNFDGIKCSGLTGLTIHRCTLQGWGGQGIDFVGCHRSVISECQFVGKDGFSASAGIQLKGGTSEVVVEKCHFKNAGQRPLNIGGSTGLAFFRPQGALHEAKSIIVRHNVIEGSPCAAAFVGVDGAEFTDNTILFPEKWIFRILQETREARFAACRNVSIKNNKIRFKRSQVATDINIGGGTAPETFRFEGNLWLATDSPHQSKPKLPVEEQSGIYGRDFF</sequence>
<dbReference type="SUPFAM" id="SSF51126">
    <property type="entry name" value="Pectin lyase-like"/>
    <property type="match status" value="1"/>
</dbReference>
<dbReference type="InterPro" id="IPR006626">
    <property type="entry name" value="PbH1"/>
</dbReference>